<evidence type="ECO:0000256" key="6">
    <source>
        <dbReference type="SAM" id="Phobius"/>
    </source>
</evidence>
<dbReference type="SUPFAM" id="SSF50978">
    <property type="entry name" value="WD40 repeat-like"/>
    <property type="match status" value="1"/>
</dbReference>
<dbReference type="Pfam" id="PF00400">
    <property type="entry name" value="WD40"/>
    <property type="match status" value="3"/>
</dbReference>
<dbReference type="GO" id="GO:0005886">
    <property type="term" value="C:plasma membrane"/>
    <property type="evidence" value="ECO:0007669"/>
    <property type="project" value="TreeGrafter"/>
</dbReference>
<feature type="active site" description="Nucleophile" evidence="3">
    <location>
        <position position="381"/>
    </location>
</feature>
<evidence type="ECO:0000313" key="8">
    <source>
        <dbReference type="Proteomes" id="UP000183832"/>
    </source>
</evidence>
<protein>
    <submittedName>
        <fullName evidence="7">CLUMA_CG020993, isoform A</fullName>
    </submittedName>
</protein>
<evidence type="ECO:0000256" key="3">
    <source>
        <dbReference type="PIRSR" id="PIRSR600101-1"/>
    </source>
</evidence>
<dbReference type="STRING" id="568069.A0A1J1J6M3"/>
<gene>
    <name evidence="7" type="ORF">CLUMA_CG020993</name>
</gene>
<evidence type="ECO:0000256" key="2">
    <source>
        <dbReference type="ARBA" id="ARBA00022737"/>
    </source>
</evidence>
<name>A0A1J1J6M3_9DIPT</name>
<evidence type="ECO:0000256" key="1">
    <source>
        <dbReference type="ARBA" id="ARBA00022574"/>
    </source>
</evidence>
<dbReference type="FunFam" id="1.10.246.130:FF:000001">
    <property type="entry name" value="Gamma-glutamyltransferase 5 isoform 1"/>
    <property type="match status" value="1"/>
</dbReference>
<dbReference type="PROSITE" id="PS00678">
    <property type="entry name" value="WD_REPEATS_1"/>
    <property type="match status" value="1"/>
</dbReference>
<feature type="repeat" description="WD" evidence="5">
    <location>
        <begin position="614"/>
        <end position="656"/>
    </location>
</feature>
<keyword evidence="6" id="KW-0812">Transmembrane</keyword>
<dbReference type="EMBL" id="CVRI01000074">
    <property type="protein sequence ID" value="CRL08032.1"/>
    <property type="molecule type" value="Genomic_DNA"/>
</dbReference>
<dbReference type="Pfam" id="PF01019">
    <property type="entry name" value="G_glu_transpept"/>
    <property type="match status" value="2"/>
</dbReference>
<keyword evidence="8" id="KW-1185">Reference proteome</keyword>
<dbReference type="PANTHER" id="PTHR11686:SF72">
    <property type="entry name" value="GAMMA-GLUTAMYL TRANSPEPTIDASE, ISOFORM A"/>
    <property type="match status" value="1"/>
</dbReference>
<reference evidence="7 8" key="1">
    <citation type="submission" date="2015-04" db="EMBL/GenBank/DDBJ databases">
        <authorList>
            <person name="Syromyatnikov M.Y."/>
            <person name="Popov V.N."/>
        </authorList>
    </citation>
    <scope>NUCLEOTIDE SEQUENCE [LARGE SCALE GENOMIC DNA]</scope>
</reference>
<evidence type="ECO:0000313" key="7">
    <source>
        <dbReference type="EMBL" id="CRL08032.1"/>
    </source>
</evidence>
<dbReference type="GO" id="GO:0036374">
    <property type="term" value="F:glutathione hydrolase activity"/>
    <property type="evidence" value="ECO:0007669"/>
    <property type="project" value="InterPro"/>
</dbReference>
<feature type="repeat" description="WD" evidence="5">
    <location>
        <begin position="660"/>
        <end position="701"/>
    </location>
</feature>
<keyword evidence="6" id="KW-0472">Membrane</keyword>
<proteinExistence type="predicted"/>
<feature type="binding site" evidence="4">
    <location>
        <position position="110"/>
    </location>
    <ligand>
        <name>L-glutamate</name>
        <dbReference type="ChEBI" id="CHEBI:29985"/>
    </ligand>
</feature>
<dbReference type="AlphaFoldDB" id="A0A1J1J6M3"/>
<dbReference type="PRINTS" id="PR01210">
    <property type="entry name" value="GGTRANSPTASE"/>
</dbReference>
<dbReference type="InterPro" id="IPR036322">
    <property type="entry name" value="WD40_repeat_dom_sf"/>
</dbReference>
<keyword evidence="6" id="KW-1133">Transmembrane helix</keyword>
<organism evidence="7 8">
    <name type="scientific">Clunio marinus</name>
    <dbReference type="NCBI Taxonomy" id="568069"/>
    <lineage>
        <taxon>Eukaryota</taxon>
        <taxon>Metazoa</taxon>
        <taxon>Ecdysozoa</taxon>
        <taxon>Arthropoda</taxon>
        <taxon>Hexapoda</taxon>
        <taxon>Insecta</taxon>
        <taxon>Pterygota</taxon>
        <taxon>Neoptera</taxon>
        <taxon>Endopterygota</taxon>
        <taxon>Diptera</taxon>
        <taxon>Nematocera</taxon>
        <taxon>Chironomoidea</taxon>
        <taxon>Chironomidae</taxon>
        <taxon>Clunio</taxon>
    </lineage>
</organism>
<dbReference type="Gene3D" id="3.60.20.40">
    <property type="match status" value="2"/>
</dbReference>
<dbReference type="InterPro" id="IPR000101">
    <property type="entry name" value="GGT_peptidase"/>
</dbReference>
<feature type="binding site" evidence="4">
    <location>
        <position position="423"/>
    </location>
    <ligand>
        <name>L-glutamate</name>
        <dbReference type="ChEBI" id="CHEBI:29985"/>
    </ligand>
</feature>
<dbReference type="PANTHER" id="PTHR11686">
    <property type="entry name" value="GAMMA GLUTAMYL TRANSPEPTIDASE"/>
    <property type="match status" value="1"/>
</dbReference>
<dbReference type="InterPro" id="IPR029055">
    <property type="entry name" value="Ntn_hydrolases_N"/>
</dbReference>
<dbReference type="SMART" id="SM00320">
    <property type="entry name" value="WD40"/>
    <property type="match status" value="6"/>
</dbReference>
<dbReference type="InterPro" id="IPR043138">
    <property type="entry name" value="GGT_lsub"/>
</dbReference>
<dbReference type="InterPro" id="IPR043137">
    <property type="entry name" value="GGT_ssub_C"/>
</dbReference>
<dbReference type="PROSITE" id="PS50082">
    <property type="entry name" value="WD_REPEATS_2"/>
    <property type="match status" value="3"/>
</dbReference>
<feature type="binding site" evidence="4">
    <location>
        <begin position="451"/>
        <end position="452"/>
    </location>
    <ligand>
        <name>L-glutamate</name>
        <dbReference type="ChEBI" id="CHEBI:29985"/>
    </ligand>
</feature>
<dbReference type="InterPro" id="IPR019775">
    <property type="entry name" value="WD40_repeat_CS"/>
</dbReference>
<sequence length="863" mass="96024">MKKSTSKWCFYVFKATVLLLILGGSIFAIVYATLNSSSSESSQGAIAANGIECAAIGKEIYKAGGNVADVAVATVLCEGITCPQSSGLGGGFLLTIYIKETGTVETLNAREVAPKLATPDMFVNDSSASVRGGKAVAVPGELKGLWELHQKYGKLPWAELVQPSIKLARDGHVVSPYLQNIFSRNENSIRNEPTLKEIYINPLTNRSYALNEYIKRPKLAETLEIIAREGADAIYGRGSLAIGLINDIRERGGIITDEDLLDYQVRWRYPVSTTLNDNSTFHTFPLPSNGAITPFILNLLKDYDLKHDSLSYHRIVEAFKFAYAKRSLLGDEPTDEIKELMRNLTDIQYAEEIRELINDEKTSDDFEYYGARYENQEDHGTAHISILMPNGDAVAVTSTINYLFGAFFVSESTGIIMNNEMDDFSTPGFVNIYGIPASPANFIQPGKNPLSSMMPSILLDENGNPKQINNWWSCARRLHHQLAPMHVQFDTDFDQDIVRDLNEKYGHQIVENPPDGGFAAVVGIAKNDGVVEGVVDPRRAAGNKISVYECCECNNEGQSIRLIRVYSEPDKDEVFNGIAWSFDSSGPVLAAGGVKAIVRVIQCNGLPLLCYKNLIGHTGAVNDLKFHPKNLQLLLTCSKDYSIRLWNIKNSTCVAIWSGTRGHRDEVLSIDISADGHKFISGGIDHNIMVWNLNSEDVQEKIAKSNEVDIFGRDLLVAVRLHFPDFSTRDVHGNYVDSVKWFGDTFLTKSCENNIIWWKVSSSNKTLVVSKLFTFDIIECDIWFMRMELDLSMKLLAVGSQTGKVFVFDLDTEVPVNKRSTLVHLKCNSAVRQTSFSRDGRILIAACDDGSIWRWDKKENSKF</sequence>
<keyword evidence="2" id="KW-0677">Repeat</keyword>
<evidence type="ECO:0000256" key="4">
    <source>
        <dbReference type="PIRSR" id="PIRSR600101-2"/>
    </source>
</evidence>
<dbReference type="SUPFAM" id="SSF56235">
    <property type="entry name" value="N-terminal nucleophile aminohydrolases (Ntn hydrolases)"/>
    <property type="match status" value="1"/>
</dbReference>
<evidence type="ECO:0000256" key="5">
    <source>
        <dbReference type="PROSITE-ProRule" id="PRU00221"/>
    </source>
</evidence>
<accession>A0A1J1J6M3</accession>
<dbReference type="GO" id="GO:0006751">
    <property type="term" value="P:glutathione catabolic process"/>
    <property type="evidence" value="ECO:0007669"/>
    <property type="project" value="InterPro"/>
</dbReference>
<feature type="repeat" description="WD" evidence="5">
    <location>
        <begin position="828"/>
        <end position="863"/>
    </location>
</feature>
<dbReference type="Gene3D" id="1.10.246.130">
    <property type="match status" value="1"/>
</dbReference>
<feature type="binding site" evidence="4">
    <location>
        <begin position="399"/>
        <end position="401"/>
    </location>
    <ligand>
        <name>L-glutamate</name>
        <dbReference type="ChEBI" id="CHEBI:29985"/>
    </ligand>
</feature>
<dbReference type="InterPro" id="IPR001680">
    <property type="entry name" value="WD40_rpt"/>
</dbReference>
<dbReference type="Gene3D" id="2.130.10.10">
    <property type="entry name" value="YVTN repeat-like/Quinoprotein amine dehydrogenase"/>
    <property type="match status" value="1"/>
</dbReference>
<dbReference type="OrthoDB" id="1081007at2759"/>
<dbReference type="InterPro" id="IPR015943">
    <property type="entry name" value="WD40/YVTN_repeat-like_dom_sf"/>
</dbReference>
<feature type="transmembrane region" description="Helical" evidence="6">
    <location>
        <begin position="12"/>
        <end position="34"/>
    </location>
</feature>
<dbReference type="PROSITE" id="PS50294">
    <property type="entry name" value="WD_REPEATS_REGION"/>
    <property type="match status" value="2"/>
</dbReference>
<dbReference type="Proteomes" id="UP000183832">
    <property type="component" value="Unassembled WGS sequence"/>
</dbReference>
<keyword evidence="1 5" id="KW-0853">WD repeat</keyword>